<evidence type="ECO:0000313" key="13">
    <source>
        <dbReference type="EMBL" id="MBJ7604583.1"/>
    </source>
</evidence>
<dbReference type="InterPro" id="IPR011527">
    <property type="entry name" value="ABC1_TM_dom"/>
</dbReference>
<dbReference type="PROSITE" id="PS50893">
    <property type="entry name" value="ABC_TRANSPORTER_2"/>
    <property type="match status" value="1"/>
</dbReference>
<dbReference type="SMART" id="SM00382">
    <property type="entry name" value="AAA"/>
    <property type="match status" value="1"/>
</dbReference>
<sequence>MDPHWWIRRRQGGKTPQSGITGPADIPEPEAEHQPQDLRSRLQSARRAAAGTLASLPRVLRLVWQASPALTIGLAIATVFSGFIPVATAYTARLLINAVVDGIKVRALHAPDQASLSLGLIQLPVTTTLMVIVELAVLQFLIYAVSSVLSTLRNITQQLLQEKVSLTIQSMVMDHAGQLDLQFFEDSASYDLLRQAQQEAAMRPVVMISTAFGLIQTAITFTTMVVALVKLSPLLALVALISPIPQFISDTRYGWRGYNVARWASPIRRRMVYLTSLVTTDTFAKEVKLFGLGGYFLQRFRLLANSYYARQRRLVTTRYLVGSLWGLISILAGSATYLYVAVQAIAGRLTLGDLTFFTQAASSVQTSIQGLMSGFSSMYENNLYLNNLYKLLETPTSIQRPSQPRQLPRPVRGEIVFEHVSFAYPGSGAQALTDLSFRIAPGETVAVVGRNGAGKSTLIKLLCRLYDPSGGRIMLDGIDIRELDPDELRQTIGAMFQDYVTYQATAGENIGLGDLPGLEDRLKIQESARKAGAAKLLEELPDGYDTPLGKWFDDGANLSGGEWQKVALGRAFMREVPILILDEPTSALDAQAEYELFVRLRRLSEGRSALYISHRFSTVRQADRILFLEHGRLVEEGTHSDLMRLNGRYAKLFNMQASAYTDDVPALDPEEALS</sequence>
<evidence type="ECO:0000256" key="5">
    <source>
        <dbReference type="ARBA" id="ARBA00022741"/>
    </source>
</evidence>
<dbReference type="InterPro" id="IPR036640">
    <property type="entry name" value="ABC1_TM_sf"/>
</dbReference>
<name>A0A934KKQ7_9BACT</name>
<feature type="transmembrane region" description="Helical" evidence="10">
    <location>
        <begin position="204"/>
        <end position="225"/>
    </location>
</feature>
<keyword evidence="8 10" id="KW-0472">Membrane</keyword>
<feature type="domain" description="ABC transporter" evidence="11">
    <location>
        <begin position="415"/>
        <end position="655"/>
    </location>
</feature>
<feature type="compositionally biased region" description="Basic residues" evidence="9">
    <location>
        <begin position="1"/>
        <end position="12"/>
    </location>
</feature>
<dbReference type="Pfam" id="PF00664">
    <property type="entry name" value="ABC_membrane"/>
    <property type="match status" value="1"/>
</dbReference>
<comment type="caution">
    <text evidence="13">The sequence shown here is derived from an EMBL/GenBank/DDBJ whole genome shotgun (WGS) entry which is preliminary data.</text>
</comment>
<dbReference type="RefSeq" id="WP_338182457.1">
    <property type="nucleotide sequence ID" value="NZ_JAEKNQ010000060.1"/>
</dbReference>
<dbReference type="CDD" id="cd07346">
    <property type="entry name" value="ABC_6TM_exporters"/>
    <property type="match status" value="1"/>
</dbReference>
<dbReference type="PANTHER" id="PTHR43394:SF1">
    <property type="entry name" value="ATP-BINDING CASSETTE SUB-FAMILY B MEMBER 10, MITOCHONDRIAL"/>
    <property type="match status" value="1"/>
</dbReference>
<evidence type="ECO:0000256" key="2">
    <source>
        <dbReference type="ARBA" id="ARBA00022448"/>
    </source>
</evidence>
<dbReference type="GO" id="GO:0005886">
    <property type="term" value="C:plasma membrane"/>
    <property type="evidence" value="ECO:0007669"/>
    <property type="project" value="UniProtKB-SubCell"/>
</dbReference>
<feature type="transmembrane region" description="Helical" evidence="10">
    <location>
        <begin position="121"/>
        <end position="145"/>
    </location>
</feature>
<dbReference type="InterPro" id="IPR003439">
    <property type="entry name" value="ABC_transporter-like_ATP-bd"/>
</dbReference>
<dbReference type="Pfam" id="PF00005">
    <property type="entry name" value="ABC_tran"/>
    <property type="match status" value="1"/>
</dbReference>
<evidence type="ECO:0000256" key="8">
    <source>
        <dbReference type="ARBA" id="ARBA00023136"/>
    </source>
</evidence>
<protein>
    <submittedName>
        <fullName evidence="13">ABC transporter ATP-binding protein</fullName>
    </submittedName>
</protein>
<feature type="domain" description="ABC transmembrane type-1" evidence="12">
    <location>
        <begin position="72"/>
        <end position="380"/>
    </location>
</feature>
<dbReference type="PROSITE" id="PS50929">
    <property type="entry name" value="ABC_TM1F"/>
    <property type="match status" value="1"/>
</dbReference>
<keyword evidence="7 10" id="KW-1133">Transmembrane helix</keyword>
<dbReference type="InterPro" id="IPR017871">
    <property type="entry name" value="ABC_transporter-like_CS"/>
</dbReference>
<feature type="region of interest" description="Disordered" evidence="9">
    <location>
        <begin position="1"/>
        <end position="35"/>
    </location>
</feature>
<evidence type="ECO:0000313" key="14">
    <source>
        <dbReference type="Proteomes" id="UP000620075"/>
    </source>
</evidence>
<dbReference type="SUPFAM" id="SSF52540">
    <property type="entry name" value="P-loop containing nucleoside triphosphate hydrolases"/>
    <property type="match status" value="1"/>
</dbReference>
<dbReference type="Gene3D" id="1.20.1560.10">
    <property type="entry name" value="ABC transporter type 1, transmembrane domain"/>
    <property type="match status" value="1"/>
</dbReference>
<keyword evidence="6 13" id="KW-0067">ATP-binding</keyword>
<feature type="transmembrane region" description="Helical" evidence="10">
    <location>
        <begin position="319"/>
        <end position="340"/>
    </location>
</feature>
<dbReference type="EMBL" id="JAEKNQ010000060">
    <property type="protein sequence ID" value="MBJ7604583.1"/>
    <property type="molecule type" value="Genomic_DNA"/>
</dbReference>
<evidence type="ECO:0000256" key="4">
    <source>
        <dbReference type="ARBA" id="ARBA00022692"/>
    </source>
</evidence>
<dbReference type="InterPro" id="IPR027417">
    <property type="entry name" value="P-loop_NTPase"/>
</dbReference>
<reference evidence="13 14" key="1">
    <citation type="submission" date="2020-10" db="EMBL/GenBank/DDBJ databases">
        <title>Ca. Dormibacterota MAGs.</title>
        <authorList>
            <person name="Montgomery K."/>
        </authorList>
    </citation>
    <scope>NUCLEOTIDE SEQUENCE [LARGE SCALE GENOMIC DNA]</scope>
    <source>
        <strain evidence="13">SC8811_S16_3</strain>
    </source>
</reference>
<dbReference type="FunFam" id="3.40.50.300:FF:000221">
    <property type="entry name" value="Multidrug ABC transporter ATP-binding protein"/>
    <property type="match status" value="1"/>
</dbReference>
<feature type="transmembrane region" description="Helical" evidence="10">
    <location>
        <begin position="231"/>
        <end position="248"/>
    </location>
</feature>
<dbReference type="InterPro" id="IPR039421">
    <property type="entry name" value="Type_1_exporter"/>
</dbReference>
<dbReference type="InterPro" id="IPR003593">
    <property type="entry name" value="AAA+_ATPase"/>
</dbReference>
<dbReference type="Gene3D" id="3.40.50.300">
    <property type="entry name" value="P-loop containing nucleotide triphosphate hydrolases"/>
    <property type="match status" value="1"/>
</dbReference>
<dbReference type="PANTHER" id="PTHR43394">
    <property type="entry name" value="ATP-DEPENDENT PERMEASE MDL1, MITOCHONDRIAL"/>
    <property type="match status" value="1"/>
</dbReference>
<dbReference type="GO" id="GO:0016887">
    <property type="term" value="F:ATP hydrolysis activity"/>
    <property type="evidence" value="ECO:0007669"/>
    <property type="project" value="InterPro"/>
</dbReference>
<keyword evidence="5" id="KW-0547">Nucleotide-binding</keyword>
<evidence type="ECO:0000256" key="9">
    <source>
        <dbReference type="SAM" id="MobiDB-lite"/>
    </source>
</evidence>
<evidence type="ECO:0000256" key="3">
    <source>
        <dbReference type="ARBA" id="ARBA00022475"/>
    </source>
</evidence>
<dbReference type="Proteomes" id="UP000620075">
    <property type="component" value="Unassembled WGS sequence"/>
</dbReference>
<gene>
    <name evidence="13" type="ORF">JF888_15615</name>
</gene>
<evidence type="ECO:0000256" key="1">
    <source>
        <dbReference type="ARBA" id="ARBA00004651"/>
    </source>
</evidence>
<dbReference type="AlphaFoldDB" id="A0A934KKQ7"/>
<keyword evidence="4 10" id="KW-0812">Transmembrane</keyword>
<dbReference type="GO" id="GO:0005524">
    <property type="term" value="F:ATP binding"/>
    <property type="evidence" value="ECO:0007669"/>
    <property type="project" value="UniProtKB-KW"/>
</dbReference>
<evidence type="ECO:0000259" key="12">
    <source>
        <dbReference type="PROSITE" id="PS50929"/>
    </source>
</evidence>
<comment type="subcellular location">
    <subcellularLocation>
        <location evidence="1">Cell membrane</location>
        <topology evidence="1">Multi-pass membrane protein</topology>
    </subcellularLocation>
</comment>
<dbReference type="SUPFAM" id="SSF90123">
    <property type="entry name" value="ABC transporter transmembrane region"/>
    <property type="match status" value="1"/>
</dbReference>
<keyword evidence="3" id="KW-1003">Cell membrane</keyword>
<evidence type="ECO:0000256" key="7">
    <source>
        <dbReference type="ARBA" id="ARBA00022989"/>
    </source>
</evidence>
<evidence type="ECO:0000256" key="6">
    <source>
        <dbReference type="ARBA" id="ARBA00022840"/>
    </source>
</evidence>
<keyword evidence="2" id="KW-0813">Transport</keyword>
<evidence type="ECO:0000259" key="11">
    <source>
        <dbReference type="PROSITE" id="PS50893"/>
    </source>
</evidence>
<organism evidence="13 14">
    <name type="scientific">Candidatus Dormiibacter inghamiae</name>
    <dbReference type="NCBI Taxonomy" id="3127013"/>
    <lineage>
        <taxon>Bacteria</taxon>
        <taxon>Bacillati</taxon>
        <taxon>Candidatus Dormiibacterota</taxon>
        <taxon>Candidatus Dormibacteria</taxon>
        <taxon>Candidatus Dormibacterales</taxon>
        <taxon>Candidatus Dormibacteraceae</taxon>
        <taxon>Candidatus Dormiibacter</taxon>
    </lineage>
</organism>
<evidence type="ECO:0000256" key="10">
    <source>
        <dbReference type="SAM" id="Phobius"/>
    </source>
</evidence>
<feature type="transmembrane region" description="Helical" evidence="10">
    <location>
        <begin position="62"/>
        <end position="84"/>
    </location>
</feature>
<accession>A0A934KKQ7</accession>
<dbReference type="PROSITE" id="PS00211">
    <property type="entry name" value="ABC_TRANSPORTER_1"/>
    <property type="match status" value="1"/>
</dbReference>
<proteinExistence type="predicted"/>
<dbReference type="GO" id="GO:0015421">
    <property type="term" value="F:ABC-type oligopeptide transporter activity"/>
    <property type="evidence" value="ECO:0007669"/>
    <property type="project" value="TreeGrafter"/>
</dbReference>